<evidence type="ECO:0000259" key="8">
    <source>
        <dbReference type="Pfam" id="PF00931"/>
    </source>
</evidence>
<dbReference type="EMBL" id="MZ672887">
    <property type="protein sequence ID" value="UBY07486.1"/>
    <property type="molecule type" value="mRNA"/>
</dbReference>
<keyword evidence="2" id="KW-0433">Leucine-rich repeat</keyword>
<dbReference type="Gene3D" id="3.40.50.300">
    <property type="entry name" value="P-loop containing nucleotide triphosphate hydrolases"/>
    <property type="match status" value="1"/>
</dbReference>
<dbReference type="InterPro" id="IPR055414">
    <property type="entry name" value="LRR_R13L4/SHOC2-like"/>
</dbReference>
<dbReference type="Pfam" id="PF18052">
    <property type="entry name" value="Rx_N"/>
    <property type="match status" value="1"/>
</dbReference>
<dbReference type="InterPro" id="IPR002182">
    <property type="entry name" value="NB-ARC"/>
</dbReference>
<evidence type="ECO:0000313" key="12">
    <source>
        <dbReference type="EMBL" id="UBY07486.1"/>
    </source>
</evidence>
<reference evidence="12" key="1">
    <citation type="submission" date="2021-07" db="EMBL/GenBank/DDBJ databases">
        <title>Genome-wide identification of the NLR gene family in Haynaldia villosa by SMRT-RenSeq.</title>
        <authorList>
            <person name="Huang Z."/>
            <person name="Qiao F."/>
            <person name="Yang B."/>
            <person name="Liu J."/>
            <person name="Liu Y."/>
            <person name="Wulff B.B.H."/>
            <person name="Hu P."/>
            <person name="Lv Z."/>
            <person name="Zhang R."/>
            <person name="Chen P."/>
            <person name="Xing L."/>
            <person name="Cao A."/>
        </authorList>
    </citation>
    <scope>NUCLEOTIDE SEQUENCE</scope>
    <source>
        <strain evidence="12">Hv_Contig_1170_nlr_2</strain>
    </source>
</reference>
<evidence type="ECO:0000256" key="6">
    <source>
        <dbReference type="ARBA" id="ARBA00023054"/>
    </source>
</evidence>
<dbReference type="InterPro" id="IPR036388">
    <property type="entry name" value="WH-like_DNA-bd_sf"/>
</dbReference>
<keyword evidence="5" id="KW-0611">Plant defense</keyword>
<dbReference type="FunFam" id="1.10.10.10:FF:000322">
    <property type="entry name" value="Probable disease resistance protein At1g63360"/>
    <property type="match status" value="1"/>
</dbReference>
<dbReference type="SUPFAM" id="SSF52540">
    <property type="entry name" value="P-loop containing nucleoside triphosphate hydrolases"/>
    <property type="match status" value="1"/>
</dbReference>
<organism evidence="12">
    <name type="scientific">Dasypyrum villosum</name>
    <dbReference type="NCBI Taxonomy" id="40247"/>
    <lineage>
        <taxon>Eukaryota</taxon>
        <taxon>Viridiplantae</taxon>
        <taxon>Streptophyta</taxon>
        <taxon>Embryophyta</taxon>
        <taxon>Tracheophyta</taxon>
        <taxon>Spermatophyta</taxon>
        <taxon>Magnoliopsida</taxon>
        <taxon>Liliopsida</taxon>
        <taxon>Poales</taxon>
        <taxon>Poaceae</taxon>
        <taxon>BOP clade</taxon>
        <taxon>Pooideae</taxon>
        <taxon>Triticodae</taxon>
        <taxon>Triticeae</taxon>
        <taxon>Triticinae</taxon>
        <taxon>Dasypyrum</taxon>
    </lineage>
</organism>
<dbReference type="InterPro" id="IPR032675">
    <property type="entry name" value="LRR_dom_sf"/>
</dbReference>
<dbReference type="SUPFAM" id="SSF52058">
    <property type="entry name" value="L domain-like"/>
    <property type="match status" value="1"/>
</dbReference>
<dbReference type="Gene3D" id="1.10.8.430">
    <property type="entry name" value="Helical domain of apoptotic protease-activating factors"/>
    <property type="match status" value="1"/>
</dbReference>
<dbReference type="Gene3D" id="1.20.5.4130">
    <property type="match status" value="1"/>
</dbReference>
<evidence type="ECO:0000259" key="11">
    <source>
        <dbReference type="Pfam" id="PF23598"/>
    </source>
</evidence>
<dbReference type="InterPro" id="IPR041118">
    <property type="entry name" value="Rx_N"/>
</dbReference>
<feature type="domain" description="Disease resistance protein winged helix" evidence="10">
    <location>
        <begin position="386"/>
        <end position="457"/>
    </location>
</feature>
<dbReference type="Pfam" id="PF23559">
    <property type="entry name" value="WHD_DRP"/>
    <property type="match status" value="1"/>
</dbReference>
<evidence type="ECO:0000256" key="7">
    <source>
        <dbReference type="SAM" id="SignalP"/>
    </source>
</evidence>
<feature type="signal peptide" evidence="7">
    <location>
        <begin position="1"/>
        <end position="18"/>
    </location>
</feature>
<dbReference type="PANTHER" id="PTHR23155">
    <property type="entry name" value="DISEASE RESISTANCE PROTEIN RP"/>
    <property type="match status" value="1"/>
</dbReference>
<dbReference type="AlphaFoldDB" id="A0A8K1MK75"/>
<keyword evidence="4" id="KW-0547">Nucleotide-binding</keyword>
<keyword evidence="7" id="KW-0732">Signal</keyword>
<dbReference type="GO" id="GO:0042742">
    <property type="term" value="P:defense response to bacterium"/>
    <property type="evidence" value="ECO:0007669"/>
    <property type="project" value="UniProtKB-ARBA"/>
</dbReference>
<feature type="domain" description="NB-ARC" evidence="8">
    <location>
        <begin position="164"/>
        <end position="239"/>
    </location>
</feature>
<comment type="similarity">
    <text evidence="1">Belongs to the disease resistance NB-LRR family.</text>
</comment>
<dbReference type="GO" id="GO:0002758">
    <property type="term" value="P:innate immune response-activating signaling pathway"/>
    <property type="evidence" value="ECO:0007669"/>
    <property type="project" value="UniProtKB-ARBA"/>
</dbReference>
<dbReference type="PANTHER" id="PTHR23155:SF1098">
    <property type="entry name" value="OS11G0678400 PROTEIN"/>
    <property type="match status" value="1"/>
</dbReference>
<dbReference type="InterPro" id="IPR042197">
    <property type="entry name" value="Apaf_helical"/>
</dbReference>
<accession>A0A8K1MK75</accession>
<feature type="chain" id="PRO_5035423524" evidence="7">
    <location>
        <begin position="19"/>
        <end position="862"/>
    </location>
</feature>
<evidence type="ECO:0000256" key="1">
    <source>
        <dbReference type="ARBA" id="ARBA00008894"/>
    </source>
</evidence>
<evidence type="ECO:0000256" key="5">
    <source>
        <dbReference type="ARBA" id="ARBA00022821"/>
    </source>
</evidence>
<dbReference type="Gene3D" id="3.80.10.10">
    <property type="entry name" value="Ribonuclease Inhibitor"/>
    <property type="match status" value="2"/>
</dbReference>
<keyword evidence="3" id="KW-0677">Repeat</keyword>
<evidence type="ECO:0000256" key="2">
    <source>
        <dbReference type="ARBA" id="ARBA00022614"/>
    </source>
</evidence>
<evidence type="ECO:0000259" key="9">
    <source>
        <dbReference type="Pfam" id="PF18052"/>
    </source>
</evidence>
<dbReference type="GO" id="GO:0043531">
    <property type="term" value="F:ADP binding"/>
    <property type="evidence" value="ECO:0007669"/>
    <property type="project" value="InterPro"/>
</dbReference>
<keyword evidence="6" id="KW-0175">Coiled coil</keyword>
<feature type="domain" description="Disease resistance N-terminal" evidence="9">
    <location>
        <begin position="18"/>
        <end position="102"/>
    </location>
</feature>
<evidence type="ECO:0000256" key="3">
    <source>
        <dbReference type="ARBA" id="ARBA00022737"/>
    </source>
</evidence>
<sequence>MAEIVILLAIKKIGIALASRVADHVSVQFTKYKTQLLELQGSMGRVARELRIMNNVLCHMDIRNHNNQVYDGWLEEVRKVAHVMEDMVDEYLYLVGREHDTGSCFYLKRGFRKSRSLFSINQIAVKVKEIEKDLTHLSETKKPSKDLANVSRSLDEEELVGVDKNREKLEQWLAGDDLERNVIALLGMGGLGKTTLAANVYKKEREKFECHAWVSISQTYSREDVLRNIIMELSKDKVEAFDDISRALICNHKGSRLIITTREGRVAALASRGNILTLEALPEDNAWFLFCLKAFPRDTNHECPVDLKPLSKEIVSKCKGLPLVIVLIGSLLRVREKTVEEWRIINVQLSWELINNSSLDHIRNVLHLSYIYLPTHLKSCFLYCSLFPEDYLFRSKLFGRLWIAEGFIEERGESTLEEVAEGYMKELIDRNMLQLVERNAFGAIIEFRMHDILRELAVDLCQKNCFGVTYKDNCRWSLEMDVRRLTVHKLKKDIDHQPFSSTRRLRTVITLDDIMPSFSQVTLLCKESRYMTVLDLSDLSIEKIPDAIGDLFNLRYLGLRNSKVKILPKSVEKLSNLLTLDLFGSDIRQLPRGIVKLKKLRHLFAVKIIDTNWRKFHSCSCMCLPNGLENLSDLQTLQALEAQDESIRHLGELKQLRRLRLWNVKGIYCERISESLVQMQYLCSLYVNASDEDEVLLLDVCLANLQCLSLSGRLAEGVLDKSTLFQAVGDLNLFELSLSWSQLREDPLPTLSRLSNLTLLQFIRAYNGERLAFLTGWFPKLKTLHLVDLPNLNQLEIQQGAMASLADLALVNLSSMTEVPTGIEFLMPLRYLSFLEITHDFLMLLHQCSATRGKQWQHTLRS</sequence>
<proteinExistence type="evidence at transcript level"/>
<dbReference type="Gene3D" id="1.10.10.10">
    <property type="entry name" value="Winged helix-like DNA-binding domain superfamily/Winged helix DNA-binding domain"/>
    <property type="match status" value="1"/>
</dbReference>
<name>A0A8K1MK75_9POAL</name>
<dbReference type="Pfam" id="PF00931">
    <property type="entry name" value="NB-ARC"/>
    <property type="match status" value="1"/>
</dbReference>
<dbReference type="PRINTS" id="PR00364">
    <property type="entry name" value="DISEASERSIST"/>
</dbReference>
<dbReference type="InterPro" id="IPR027417">
    <property type="entry name" value="P-loop_NTPase"/>
</dbReference>
<protein>
    <submittedName>
        <fullName evidence="12">NBS-LRR disease resistance protein</fullName>
    </submittedName>
</protein>
<evidence type="ECO:0000259" key="10">
    <source>
        <dbReference type="Pfam" id="PF23559"/>
    </source>
</evidence>
<dbReference type="GO" id="GO:0009626">
    <property type="term" value="P:plant-type hypersensitive response"/>
    <property type="evidence" value="ECO:0007669"/>
    <property type="project" value="UniProtKB-ARBA"/>
</dbReference>
<evidence type="ECO:0000256" key="4">
    <source>
        <dbReference type="ARBA" id="ARBA00022741"/>
    </source>
</evidence>
<dbReference type="Pfam" id="PF23598">
    <property type="entry name" value="LRR_14"/>
    <property type="match status" value="1"/>
</dbReference>
<dbReference type="InterPro" id="IPR058922">
    <property type="entry name" value="WHD_DRP"/>
</dbReference>
<dbReference type="InterPro" id="IPR044974">
    <property type="entry name" value="Disease_R_plants"/>
</dbReference>
<feature type="domain" description="Disease resistance R13L4/SHOC-2-like LRR" evidence="11">
    <location>
        <begin position="525"/>
        <end position="830"/>
    </location>
</feature>